<sequence length="662" mass="71319">MRGSGDDGAAEAAATALAVAAHGAAPDVRQCASEGSFVPDCAKLRAETSNIVGCVVEYCHELEAAPVLSTGLLTVRPLLDEDAEADMGVMTLDANEGGEASVAGGRVGERGSDQLSGAADYTMASVSADGSGPGKQKELQRADRAVVLDDFSAGGAEAGVQVGITTSTRPGLNTDEFDGPRAREPSLTCERLNDQTSGYKKGTESSKRVERCGYHWKLLELPPVPLNTFGLDCSTLKTTGASFLHQIMENNVRDAHNWNANVLEVSLHGGVRPELLERLYFGEVNQELQVQKSSCTVSESRRVSYNMCDIAKSCQDFLYDESTKLLKTITRTNTRAILSVKDIIVPNVFEKDWEVILNTYGLIKEGGGSVNYLSLPFALIREDNESATNAVSKLVSIAEKHFRRLQGSDVSLTRASTRIPSVWSLSGVVNKLAILTTEELKRDSSQSVVSVTSSSSSIASNSAKITRQSPNKDMLLSNTRTKESSGGVSEVNNTSTFQVSGNLMVTAEDTTMSTDYFLSDKFLRCSWSGSPDRSTTTVNDVGASTGLDGLQRPFMSDELLQKIARPALWDLMRKKLIQAGGASIKNVLDCIALETLEALIYQQYRTVKKMSQNPSAFSSEDIVEACTSLRQAVWLHTLRLAGPLPLSVCTTNTNLVAFTLDV</sequence>
<protein>
    <submittedName>
        <fullName evidence="1">Unnamed protein product</fullName>
    </submittedName>
</protein>
<keyword evidence="2" id="KW-1185">Reference proteome</keyword>
<comment type="caution">
    <text evidence="1">The sequence shown here is derived from an EMBL/GenBank/DDBJ whole genome shotgun (WGS) entry which is preliminary data.</text>
</comment>
<dbReference type="OrthoDB" id="115253at2759"/>
<organism evidence="1 2">
    <name type="scientific">Phytophthora fragariaefolia</name>
    <dbReference type="NCBI Taxonomy" id="1490495"/>
    <lineage>
        <taxon>Eukaryota</taxon>
        <taxon>Sar</taxon>
        <taxon>Stramenopiles</taxon>
        <taxon>Oomycota</taxon>
        <taxon>Peronosporomycetes</taxon>
        <taxon>Peronosporales</taxon>
        <taxon>Peronosporaceae</taxon>
        <taxon>Phytophthora</taxon>
    </lineage>
</organism>
<dbReference type="AlphaFoldDB" id="A0A9W6Y8H6"/>
<name>A0A9W6Y8H6_9STRA</name>
<accession>A0A9W6Y8H6</accession>
<reference evidence="1" key="1">
    <citation type="submission" date="2023-04" db="EMBL/GenBank/DDBJ databases">
        <title>Phytophthora fragariaefolia NBRC 109709.</title>
        <authorList>
            <person name="Ichikawa N."/>
            <person name="Sato H."/>
            <person name="Tonouchi N."/>
        </authorList>
    </citation>
    <scope>NUCLEOTIDE SEQUENCE</scope>
    <source>
        <strain evidence="1">NBRC 109709</strain>
    </source>
</reference>
<evidence type="ECO:0000313" key="2">
    <source>
        <dbReference type="Proteomes" id="UP001165121"/>
    </source>
</evidence>
<evidence type="ECO:0000313" key="1">
    <source>
        <dbReference type="EMBL" id="GMF54963.1"/>
    </source>
</evidence>
<gene>
    <name evidence="1" type="ORF">Pfra01_002302000</name>
</gene>
<dbReference type="EMBL" id="BSXT01003638">
    <property type="protein sequence ID" value="GMF54963.1"/>
    <property type="molecule type" value="Genomic_DNA"/>
</dbReference>
<dbReference type="Proteomes" id="UP001165121">
    <property type="component" value="Unassembled WGS sequence"/>
</dbReference>
<proteinExistence type="predicted"/>